<dbReference type="RefSeq" id="WP_337716375.1">
    <property type="nucleotide sequence ID" value="NZ_JBBEGL010000006.1"/>
</dbReference>
<sequence>MTPAAPVTVADAVAALEAAYPPALAHDWDAVGLAVGDPTAPVRRVLVAVDPLPAVIEEAVDGDVDLLVTHHPLLLRGVHAVATTAPKGSAIHRLIRAGTALFTAHTNADAADPGVSDALAAALGVTVERPLAPEGDGTVGIGRIGTLAAPETLEAFAQRVADALPATAWGVRAGGDPTRTVSRVAVSGGAGDSMLHLARAAGVDVYVTADLRHHPATDHLAEPGAPALVDVAHWASEHPWCGQAADVLARAAPGLEITVSTTRTDAWTVGQPSGAVNA</sequence>
<organism evidence="5 6">
    <name type="scientific">Actinomycetospora aeridis</name>
    <dbReference type="NCBI Taxonomy" id="3129231"/>
    <lineage>
        <taxon>Bacteria</taxon>
        <taxon>Bacillati</taxon>
        <taxon>Actinomycetota</taxon>
        <taxon>Actinomycetes</taxon>
        <taxon>Pseudonocardiales</taxon>
        <taxon>Pseudonocardiaceae</taxon>
        <taxon>Actinomycetospora</taxon>
    </lineage>
</organism>
<comment type="similarity">
    <text evidence="1">Belongs to the GTP cyclohydrolase I type 2/NIF3 family.</text>
</comment>
<dbReference type="EMBL" id="JBBEGL010000006">
    <property type="protein sequence ID" value="MEJ2889124.1"/>
    <property type="molecule type" value="Genomic_DNA"/>
</dbReference>
<dbReference type="Gene3D" id="3.40.1390.30">
    <property type="entry name" value="NIF3 (NGG1p interacting factor 3)-like"/>
    <property type="match status" value="2"/>
</dbReference>
<evidence type="ECO:0000313" key="6">
    <source>
        <dbReference type="Proteomes" id="UP001370100"/>
    </source>
</evidence>
<dbReference type="Pfam" id="PF01784">
    <property type="entry name" value="DUF34_NIF3"/>
    <property type="match status" value="1"/>
</dbReference>
<evidence type="ECO:0000313" key="5">
    <source>
        <dbReference type="EMBL" id="MEJ2889124.1"/>
    </source>
</evidence>
<dbReference type="PANTHER" id="PTHR13799">
    <property type="entry name" value="NGG1 INTERACTING FACTOR 3"/>
    <property type="match status" value="1"/>
</dbReference>
<dbReference type="InterPro" id="IPR036069">
    <property type="entry name" value="DUF34/NIF3_sf"/>
</dbReference>
<dbReference type="SUPFAM" id="SSF102705">
    <property type="entry name" value="NIF3 (NGG1p interacting factor 3)-like"/>
    <property type="match status" value="1"/>
</dbReference>
<comment type="caution">
    <text evidence="5">The sequence shown here is derived from an EMBL/GenBank/DDBJ whole genome shotgun (WGS) entry which is preliminary data.</text>
</comment>
<protein>
    <recommendedName>
        <fullName evidence="3">GTP cyclohydrolase 1 type 2 homolog</fullName>
    </recommendedName>
</protein>
<reference evidence="5 6" key="1">
    <citation type="submission" date="2024-03" db="EMBL/GenBank/DDBJ databases">
        <title>Actinomycetospora sp. OC33-EN06, a novel actinomycete isolated from wild orchid (Aerides multiflora).</title>
        <authorList>
            <person name="Suriyachadkun C."/>
        </authorList>
    </citation>
    <scope>NUCLEOTIDE SEQUENCE [LARGE SCALE GENOMIC DNA]</scope>
    <source>
        <strain evidence="5 6">OC33-EN06</strain>
    </source>
</reference>
<dbReference type="PANTHER" id="PTHR13799:SF14">
    <property type="entry name" value="GTP CYCLOHYDROLASE 1 TYPE 2 HOMOLOG"/>
    <property type="match status" value="1"/>
</dbReference>
<comment type="subunit">
    <text evidence="2">Homohexamer.</text>
</comment>
<keyword evidence="4" id="KW-0479">Metal-binding</keyword>
<accession>A0ABU8NB03</accession>
<name>A0ABU8NB03_9PSEU</name>
<evidence type="ECO:0000256" key="1">
    <source>
        <dbReference type="ARBA" id="ARBA00006964"/>
    </source>
</evidence>
<evidence type="ECO:0000256" key="3">
    <source>
        <dbReference type="ARBA" id="ARBA00022112"/>
    </source>
</evidence>
<evidence type="ECO:0000256" key="4">
    <source>
        <dbReference type="ARBA" id="ARBA00022723"/>
    </source>
</evidence>
<dbReference type="InterPro" id="IPR002678">
    <property type="entry name" value="DUF34/NIF3"/>
</dbReference>
<dbReference type="Proteomes" id="UP001370100">
    <property type="component" value="Unassembled WGS sequence"/>
</dbReference>
<proteinExistence type="inferred from homology"/>
<keyword evidence="6" id="KW-1185">Reference proteome</keyword>
<dbReference type="NCBIfam" id="TIGR00486">
    <property type="entry name" value="YbgI_SA1388"/>
    <property type="match status" value="1"/>
</dbReference>
<gene>
    <name evidence="5" type="ORF">WCD41_21880</name>
</gene>
<evidence type="ECO:0000256" key="2">
    <source>
        <dbReference type="ARBA" id="ARBA00011643"/>
    </source>
</evidence>